<dbReference type="SMART" id="SM00849">
    <property type="entry name" value="Lactamase_B"/>
    <property type="match status" value="1"/>
</dbReference>
<dbReference type="InterPro" id="IPR022877">
    <property type="entry name" value="UPF0173"/>
</dbReference>
<name>A0A937X8W7_UNCEI</name>
<dbReference type="SUPFAM" id="SSF56281">
    <property type="entry name" value="Metallo-hydrolase/oxidoreductase"/>
    <property type="match status" value="1"/>
</dbReference>
<comment type="caution">
    <text evidence="4">The sequence shown here is derived from an EMBL/GenBank/DDBJ whole genome shotgun (WGS) entry which is preliminary data.</text>
</comment>
<dbReference type="EMBL" id="VGIY01000171">
    <property type="protein sequence ID" value="MBM3317705.1"/>
    <property type="molecule type" value="Genomic_DNA"/>
</dbReference>
<dbReference type="Proteomes" id="UP000748308">
    <property type="component" value="Unassembled WGS sequence"/>
</dbReference>
<proteinExistence type="inferred from homology"/>
<evidence type="ECO:0000313" key="5">
    <source>
        <dbReference type="Proteomes" id="UP000748308"/>
    </source>
</evidence>
<gene>
    <name evidence="4" type="ORF">FJY75_07615</name>
</gene>
<dbReference type="AlphaFoldDB" id="A0A937X8W7"/>
<keyword evidence="1 2" id="KW-0378">Hydrolase</keyword>
<dbReference type="Pfam" id="PF12706">
    <property type="entry name" value="Lactamase_B_2"/>
    <property type="match status" value="1"/>
</dbReference>
<dbReference type="InterPro" id="IPR001279">
    <property type="entry name" value="Metallo-B-lactamas"/>
</dbReference>
<reference evidence="4" key="1">
    <citation type="submission" date="2019-03" db="EMBL/GenBank/DDBJ databases">
        <title>Lake Tanganyika Metagenome-Assembled Genomes (MAGs).</title>
        <authorList>
            <person name="Tran P."/>
        </authorList>
    </citation>
    <scope>NUCLEOTIDE SEQUENCE</scope>
    <source>
        <strain evidence="4">M_DeepCast_400m_m2_100</strain>
    </source>
</reference>
<dbReference type="InterPro" id="IPR050114">
    <property type="entry name" value="UPF0173_UPF0282_UlaG_hydrolase"/>
</dbReference>
<feature type="domain" description="Metallo-beta-lactamase" evidence="3">
    <location>
        <begin position="8"/>
        <end position="191"/>
    </location>
</feature>
<dbReference type="PANTHER" id="PTHR43546">
    <property type="entry name" value="UPF0173 METAL-DEPENDENT HYDROLASE MJ1163-RELATED"/>
    <property type="match status" value="1"/>
</dbReference>
<evidence type="ECO:0000259" key="3">
    <source>
        <dbReference type="SMART" id="SM00849"/>
    </source>
</evidence>
<dbReference type="GO" id="GO:0016787">
    <property type="term" value="F:hydrolase activity"/>
    <property type="evidence" value="ECO:0007669"/>
    <property type="project" value="UniProtKB-UniRule"/>
</dbReference>
<dbReference type="InterPro" id="IPR036866">
    <property type="entry name" value="RibonucZ/Hydroxyglut_hydro"/>
</dbReference>
<organism evidence="4 5">
    <name type="scientific">Eiseniibacteriota bacterium</name>
    <dbReference type="NCBI Taxonomy" id="2212470"/>
    <lineage>
        <taxon>Bacteria</taxon>
        <taxon>Candidatus Eiseniibacteriota</taxon>
    </lineage>
</organism>
<dbReference type="PANTHER" id="PTHR43546:SF3">
    <property type="entry name" value="UPF0173 METAL-DEPENDENT HYDROLASE MJ1163"/>
    <property type="match status" value="1"/>
</dbReference>
<evidence type="ECO:0000313" key="4">
    <source>
        <dbReference type="EMBL" id="MBM3317705.1"/>
    </source>
</evidence>
<dbReference type="HAMAP" id="MF_00457">
    <property type="entry name" value="UPF0173"/>
    <property type="match status" value="1"/>
</dbReference>
<evidence type="ECO:0000256" key="2">
    <source>
        <dbReference type="HAMAP-Rule" id="MF_00457"/>
    </source>
</evidence>
<dbReference type="NCBIfam" id="NF001911">
    <property type="entry name" value="PRK00685.1"/>
    <property type="match status" value="1"/>
</dbReference>
<sequence length="225" mass="23889">MPQARFLGHAGVQLVHEAHRLIVDPFLTGNPLAAADPGTIEADFVLLTHGHGDHVGDALAIARRTGATIIASYELAMLCAGEGAAVHPMHIGGAHVFPFGRVKLTIAHHGGGYGPDASRYTGPPVGFLVTLGGRTVYHAGDTGLFYDMKLIGQLNTIDLAFLPIGDNFTMGIDDAVKAVEFLRPRRVVPMHFDTFPVVAAEPGEFAARVQGAEVVILRPGEKLDF</sequence>
<evidence type="ECO:0000256" key="1">
    <source>
        <dbReference type="ARBA" id="ARBA00022801"/>
    </source>
</evidence>
<dbReference type="Gene3D" id="3.60.15.10">
    <property type="entry name" value="Ribonuclease Z/Hydroxyacylglutathione hydrolase-like"/>
    <property type="match status" value="1"/>
</dbReference>
<comment type="similarity">
    <text evidence="2">Belongs to the UPF0173 family.</text>
</comment>
<protein>
    <recommendedName>
        <fullName evidence="2">UPF0173 metal-dependent hydrolase FJY75_07615</fullName>
    </recommendedName>
</protein>
<accession>A0A937X8W7</accession>